<keyword evidence="1" id="KW-0456">Lyase</keyword>
<evidence type="ECO:0000256" key="1">
    <source>
        <dbReference type="ARBA" id="ARBA00023239"/>
    </source>
</evidence>
<dbReference type="PATRIC" id="fig|396268.3.peg.900"/>
<evidence type="ECO:0000313" key="4">
    <source>
        <dbReference type="Proteomes" id="UP000050934"/>
    </source>
</evidence>
<name>A0A0R2HZY5_9LACO</name>
<dbReference type="STRING" id="396268.IV45_GL000888"/>
<dbReference type="GO" id="GO:0016787">
    <property type="term" value="F:hydrolase activity"/>
    <property type="evidence" value="ECO:0007669"/>
    <property type="project" value="UniProtKB-KW"/>
</dbReference>
<dbReference type="AlphaFoldDB" id="A0A0R2HZY5"/>
<protein>
    <submittedName>
        <fullName evidence="3">Amidohydrolase family superfamily</fullName>
    </submittedName>
</protein>
<dbReference type="Proteomes" id="UP000050934">
    <property type="component" value="Unassembled WGS sequence"/>
</dbReference>
<dbReference type="InterPro" id="IPR032465">
    <property type="entry name" value="ACMSD"/>
</dbReference>
<comment type="caution">
    <text evidence="3">The sequence shown here is derived from an EMBL/GenBank/DDBJ whole genome shotgun (WGS) entry which is preliminary data.</text>
</comment>
<dbReference type="SUPFAM" id="SSF51556">
    <property type="entry name" value="Metallo-dependent hydrolases"/>
    <property type="match status" value="1"/>
</dbReference>
<dbReference type="PANTHER" id="PTHR21240:SF19">
    <property type="entry name" value="CATALYTIC_ HYDROLASE"/>
    <property type="match status" value="1"/>
</dbReference>
<gene>
    <name evidence="3" type="ORF">IV45_GL000888</name>
</gene>
<dbReference type="InterPro" id="IPR032466">
    <property type="entry name" value="Metal_Hydrolase"/>
</dbReference>
<dbReference type="GO" id="GO:0016831">
    <property type="term" value="F:carboxy-lyase activity"/>
    <property type="evidence" value="ECO:0007669"/>
    <property type="project" value="InterPro"/>
</dbReference>
<dbReference type="PANTHER" id="PTHR21240">
    <property type="entry name" value="2-AMINO-3-CARBOXYLMUCONATE-6-SEMIALDEHYDE DECARBOXYLASE"/>
    <property type="match status" value="1"/>
</dbReference>
<accession>A0A0R2HZY5</accession>
<dbReference type="Gene3D" id="3.20.20.140">
    <property type="entry name" value="Metal-dependent hydrolases"/>
    <property type="match status" value="1"/>
</dbReference>
<evidence type="ECO:0000313" key="3">
    <source>
        <dbReference type="EMBL" id="KRN58441.1"/>
    </source>
</evidence>
<organism evidence="3 4">
    <name type="scientific">Limosilactobacillus secaliphilus</name>
    <dbReference type="NCBI Taxonomy" id="396268"/>
    <lineage>
        <taxon>Bacteria</taxon>
        <taxon>Bacillati</taxon>
        <taxon>Bacillota</taxon>
        <taxon>Bacilli</taxon>
        <taxon>Lactobacillales</taxon>
        <taxon>Lactobacillaceae</taxon>
        <taxon>Limosilactobacillus</taxon>
    </lineage>
</organism>
<sequence>MAVLSWSFLQTVTLSEVKMMEKIDGHLHLVRSLAGAKGQGRLTPIGHGRAIWDDGEVIKLIPDGWGDDNFLVEKYLPVMKEEGIDKAVLLQGTLNGYQNYYTYTVVKRYPDRFIGAFAVDPYDEFAMKIVKRHVETLGFRAIKFEISQGGGLMGFHRPFRLDLDNHVGRIFHYLADYPGFVVTVDYGAPDQVSYQPEAIANLARRYPQMDFVVCHLSFPNADHLDRLTNALTQFAPLKNVYVDLSAIQDIDGEGRDDFPYPRCQKTVACAKQILGAQRLIWGTDAPWSATFNSYHQLATWLEHTDLFNEQELSAVMAGNAKRVYFKPQNVAAAKKARDPQIL</sequence>
<keyword evidence="3" id="KW-0378">Hydrolase</keyword>
<dbReference type="InterPro" id="IPR006680">
    <property type="entry name" value="Amidohydro-rel"/>
</dbReference>
<proteinExistence type="predicted"/>
<dbReference type="Pfam" id="PF04909">
    <property type="entry name" value="Amidohydro_2"/>
    <property type="match status" value="1"/>
</dbReference>
<keyword evidence="4" id="KW-1185">Reference proteome</keyword>
<reference evidence="3 4" key="1">
    <citation type="journal article" date="2015" name="Genome Announc.">
        <title>Expanding the biotechnology potential of lactobacilli through comparative genomics of 213 strains and associated genera.</title>
        <authorList>
            <person name="Sun Z."/>
            <person name="Harris H.M."/>
            <person name="McCann A."/>
            <person name="Guo C."/>
            <person name="Argimon S."/>
            <person name="Zhang W."/>
            <person name="Yang X."/>
            <person name="Jeffery I.B."/>
            <person name="Cooney J.C."/>
            <person name="Kagawa T.F."/>
            <person name="Liu W."/>
            <person name="Song Y."/>
            <person name="Salvetti E."/>
            <person name="Wrobel A."/>
            <person name="Rasinkangas P."/>
            <person name="Parkhill J."/>
            <person name="Rea M.C."/>
            <person name="O'Sullivan O."/>
            <person name="Ritari J."/>
            <person name="Douillard F.P."/>
            <person name="Paul Ross R."/>
            <person name="Yang R."/>
            <person name="Briner A.E."/>
            <person name="Felis G.E."/>
            <person name="de Vos W.M."/>
            <person name="Barrangou R."/>
            <person name="Klaenhammer T.R."/>
            <person name="Caufield P.W."/>
            <person name="Cui Y."/>
            <person name="Zhang H."/>
            <person name="O'Toole P.W."/>
        </authorList>
    </citation>
    <scope>NUCLEOTIDE SEQUENCE [LARGE SCALE GENOMIC DNA]</scope>
    <source>
        <strain evidence="3 4">DSM 17896</strain>
    </source>
</reference>
<evidence type="ECO:0000259" key="2">
    <source>
        <dbReference type="Pfam" id="PF04909"/>
    </source>
</evidence>
<dbReference type="EMBL" id="JQBW01000010">
    <property type="protein sequence ID" value="KRN58441.1"/>
    <property type="molecule type" value="Genomic_DNA"/>
</dbReference>
<feature type="domain" description="Amidohydrolase-related" evidence="2">
    <location>
        <begin position="23"/>
        <end position="325"/>
    </location>
</feature>